<evidence type="ECO:0000256" key="1">
    <source>
        <dbReference type="SAM" id="MobiDB-lite"/>
    </source>
</evidence>
<dbReference type="Proteomes" id="UP000199170">
    <property type="component" value="Unassembled WGS sequence"/>
</dbReference>
<reference evidence="6" key="1">
    <citation type="submission" date="2016-10" db="EMBL/GenBank/DDBJ databases">
        <authorList>
            <person name="Varghese N."/>
            <person name="Submissions S."/>
        </authorList>
    </citation>
    <scope>NUCLEOTIDE SEQUENCE [LARGE SCALE GENOMIC DNA]</scope>
    <source>
        <strain evidence="6">CGMCC 1.10118</strain>
    </source>
</reference>
<feature type="domain" description="Fibronectin-III type-like" evidence="2">
    <location>
        <begin position="351"/>
        <end position="429"/>
    </location>
</feature>
<name>A0A1H3GBJ7_9EURY</name>
<organism evidence="5 6">
    <name type="scientific">Halobellus clavatus</name>
    <dbReference type="NCBI Taxonomy" id="660517"/>
    <lineage>
        <taxon>Archaea</taxon>
        <taxon>Methanobacteriati</taxon>
        <taxon>Methanobacteriota</taxon>
        <taxon>Stenosarchaea group</taxon>
        <taxon>Halobacteria</taxon>
        <taxon>Halobacteriales</taxon>
        <taxon>Haloferacaceae</taxon>
        <taxon>Halobellus</taxon>
    </lineage>
</organism>
<dbReference type="Pfam" id="PF23379">
    <property type="entry name" value="DUF7096"/>
    <property type="match status" value="1"/>
</dbReference>
<dbReference type="EMBL" id="FNPB01000005">
    <property type="protein sequence ID" value="SDY00636.1"/>
    <property type="molecule type" value="Genomic_DNA"/>
</dbReference>
<evidence type="ECO:0000259" key="3">
    <source>
        <dbReference type="Pfam" id="PF23375"/>
    </source>
</evidence>
<dbReference type="RefSeq" id="WP_089766913.1">
    <property type="nucleotide sequence ID" value="NZ_FNPB01000005.1"/>
</dbReference>
<dbReference type="AlphaFoldDB" id="A0A1H3GBJ7"/>
<feature type="region of interest" description="Disordered" evidence="1">
    <location>
        <begin position="441"/>
        <end position="460"/>
    </location>
</feature>
<dbReference type="STRING" id="660517.SAMN04487946_10580"/>
<dbReference type="InterPro" id="IPR055520">
    <property type="entry name" value="DUF7094"/>
</dbReference>
<evidence type="ECO:0000259" key="4">
    <source>
        <dbReference type="Pfam" id="PF23379"/>
    </source>
</evidence>
<sequence length="460" mass="48486">MRAVPLTLAVLLLVSAVAGSGPALAPNGPPQQVAQGPSPDAALTPAAPDSTPALGASGASGPPNAQLSGPSGPSERLINVLAVPDGEATRSTLETEYVELGSGLGFSADVTDVRLRTESVIERVDATETREARQRYLLQAVSGVEQRVVALRSRQRQAFTAYGQGELPPRQLLYELALIDAEARELEERRSRLQTLARSTSGFSISASRFGNIELELNTLTGPVRGYAAAVLRGEATAGRFFVQTGSNSVALAVIRDGTYVREVYRGSLRGENSNSFSLAEAVNATEQAYPTVADLRLRDDTLGNPDSDSARVTIEHRRGRLVAFVDSGSKRVFQEYQYRPIDQVVTRSPASATRDAMTLTAHRTYPGGPVRLQLNSTETGEPIDAQITVGPAGGRSTVVGQTGPDGSLWTLAPNGSYQVTAIDGSAVVILSVQPTSTPAVYGTRNESNGTGTATPERSA</sequence>
<dbReference type="InterPro" id="IPR056397">
    <property type="entry name" value="Fn3_arc"/>
</dbReference>
<dbReference type="OrthoDB" id="201701at2157"/>
<accession>A0A1H3GBJ7</accession>
<keyword evidence="6" id="KW-1185">Reference proteome</keyword>
<gene>
    <name evidence="5" type="ORF">SAMN04487946_10580</name>
</gene>
<protein>
    <submittedName>
        <fullName evidence="5">Uncharacterized protein</fullName>
    </submittedName>
</protein>
<evidence type="ECO:0000259" key="2">
    <source>
        <dbReference type="Pfam" id="PF23374"/>
    </source>
</evidence>
<feature type="domain" description="DUF7094" evidence="3">
    <location>
        <begin position="241"/>
        <end position="345"/>
    </location>
</feature>
<evidence type="ECO:0000313" key="6">
    <source>
        <dbReference type="Proteomes" id="UP000199170"/>
    </source>
</evidence>
<feature type="region of interest" description="Disordered" evidence="1">
    <location>
        <begin position="25"/>
        <end position="76"/>
    </location>
</feature>
<dbReference type="InterPro" id="IPR055522">
    <property type="entry name" value="DUF7096"/>
</dbReference>
<feature type="domain" description="DUF7096" evidence="4">
    <location>
        <begin position="2"/>
        <end position="236"/>
    </location>
</feature>
<proteinExistence type="predicted"/>
<dbReference type="Pfam" id="PF23375">
    <property type="entry name" value="DUF7094"/>
    <property type="match status" value="1"/>
</dbReference>
<evidence type="ECO:0000313" key="5">
    <source>
        <dbReference type="EMBL" id="SDY00636.1"/>
    </source>
</evidence>
<dbReference type="Pfam" id="PF23374">
    <property type="entry name" value="Fn3_arc"/>
    <property type="match status" value="1"/>
</dbReference>